<dbReference type="Proteomes" id="UP001217476">
    <property type="component" value="Chromosome"/>
</dbReference>
<dbReference type="EMBL" id="CP119312">
    <property type="protein sequence ID" value="WEK05428.1"/>
    <property type="molecule type" value="Genomic_DNA"/>
</dbReference>
<accession>A0AAJ5VV26</accession>
<evidence type="ECO:0000313" key="1">
    <source>
        <dbReference type="EMBL" id="WEK05428.1"/>
    </source>
</evidence>
<evidence type="ECO:0008006" key="3">
    <source>
        <dbReference type="Google" id="ProtNLM"/>
    </source>
</evidence>
<dbReference type="AlphaFoldDB" id="A0AAJ5VV26"/>
<sequence length="130" mass="14294">MIRNLNIILIFTSVLMLSGVYALKFSIENTASERTALISQISDQEGQISLLKADEAVLSQPGYIEPIVRRHELALAIAPVKQEQFGSFAELPMRPVRQQAPNSAAMDELFLALESGIDPIDAILELEGIE</sequence>
<protein>
    <recommendedName>
        <fullName evidence="3">Cell division protein FtsL</fullName>
    </recommendedName>
</protein>
<evidence type="ECO:0000313" key="2">
    <source>
        <dbReference type="Proteomes" id="UP001217476"/>
    </source>
</evidence>
<gene>
    <name evidence="1" type="ORF">P0Y65_03995</name>
</gene>
<proteinExistence type="predicted"/>
<organism evidence="1 2">
    <name type="scientific">Candidatus Devosia phytovorans</name>
    <dbReference type="NCBI Taxonomy" id="3121372"/>
    <lineage>
        <taxon>Bacteria</taxon>
        <taxon>Pseudomonadati</taxon>
        <taxon>Pseudomonadota</taxon>
        <taxon>Alphaproteobacteria</taxon>
        <taxon>Hyphomicrobiales</taxon>
        <taxon>Devosiaceae</taxon>
        <taxon>Devosia</taxon>
    </lineage>
</organism>
<reference evidence="1" key="1">
    <citation type="submission" date="2023-03" db="EMBL/GenBank/DDBJ databases">
        <title>Andean soil-derived lignocellulolytic bacterial consortium as a source of novel taxa and putative plastic-active enzymes.</title>
        <authorList>
            <person name="Diaz-Garcia L."/>
            <person name="Chuvochina M."/>
            <person name="Feuerriegel G."/>
            <person name="Bunk B."/>
            <person name="Sproer C."/>
            <person name="Streit W.R."/>
            <person name="Rodriguez L.M."/>
            <person name="Overmann J."/>
            <person name="Jimenez D.J."/>
        </authorList>
    </citation>
    <scope>NUCLEOTIDE SEQUENCE</scope>
    <source>
        <strain evidence="1">MAG 4196</strain>
    </source>
</reference>
<name>A0AAJ5VV26_9HYPH</name>